<proteinExistence type="predicted"/>
<name>A0AAN9IHD3_CROPI</name>
<reference evidence="2 3" key="1">
    <citation type="submission" date="2024-01" db="EMBL/GenBank/DDBJ databases">
        <title>The genomes of 5 underutilized Papilionoideae crops provide insights into root nodulation and disease resistanc.</title>
        <authorList>
            <person name="Yuan L."/>
        </authorList>
    </citation>
    <scope>NUCLEOTIDE SEQUENCE [LARGE SCALE GENOMIC DNA]</scope>
    <source>
        <strain evidence="2">ZHUSHIDOU_FW_LH</strain>
        <tissue evidence="2">Leaf</tissue>
    </source>
</reference>
<feature type="region of interest" description="Disordered" evidence="1">
    <location>
        <begin position="157"/>
        <end position="195"/>
    </location>
</feature>
<feature type="region of interest" description="Disordered" evidence="1">
    <location>
        <begin position="1"/>
        <end position="32"/>
    </location>
</feature>
<gene>
    <name evidence="2" type="ORF">RIF29_18451</name>
</gene>
<organism evidence="2 3">
    <name type="scientific">Crotalaria pallida</name>
    <name type="common">Smooth rattlebox</name>
    <name type="synonym">Crotalaria striata</name>
    <dbReference type="NCBI Taxonomy" id="3830"/>
    <lineage>
        <taxon>Eukaryota</taxon>
        <taxon>Viridiplantae</taxon>
        <taxon>Streptophyta</taxon>
        <taxon>Embryophyta</taxon>
        <taxon>Tracheophyta</taxon>
        <taxon>Spermatophyta</taxon>
        <taxon>Magnoliopsida</taxon>
        <taxon>eudicotyledons</taxon>
        <taxon>Gunneridae</taxon>
        <taxon>Pentapetalae</taxon>
        <taxon>rosids</taxon>
        <taxon>fabids</taxon>
        <taxon>Fabales</taxon>
        <taxon>Fabaceae</taxon>
        <taxon>Papilionoideae</taxon>
        <taxon>50 kb inversion clade</taxon>
        <taxon>genistoids sensu lato</taxon>
        <taxon>core genistoids</taxon>
        <taxon>Crotalarieae</taxon>
        <taxon>Crotalaria</taxon>
    </lineage>
</organism>
<evidence type="ECO:0000256" key="1">
    <source>
        <dbReference type="SAM" id="MobiDB-lite"/>
    </source>
</evidence>
<evidence type="ECO:0000313" key="2">
    <source>
        <dbReference type="EMBL" id="KAK7277300.1"/>
    </source>
</evidence>
<dbReference type="Proteomes" id="UP001372338">
    <property type="component" value="Unassembled WGS sequence"/>
</dbReference>
<protein>
    <submittedName>
        <fullName evidence="2">Uncharacterized protein</fullName>
    </submittedName>
</protein>
<dbReference type="EMBL" id="JAYWIO010000003">
    <property type="protein sequence ID" value="KAK7277300.1"/>
    <property type="molecule type" value="Genomic_DNA"/>
</dbReference>
<feature type="compositionally biased region" description="Polar residues" evidence="1">
    <location>
        <begin position="169"/>
        <end position="189"/>
    </location>
</feature>
<accession>A0AAN9IHD3</accession>
<feature type="compositionally biased region" description="Basic and acidic residues" evidence="1">
    <location>
        <begin position="7"/>
        <end position="32"/>
    </location>
</feature>
<evidence type="ECO:0000313" key="3">
    <source>
        <dbReference type="Proteomes" id="UP001372338"/>
    </source>
</evidence>
<dbReference type="AlphaFoldDB" id="A0AAN9IHD3"/>
<feature type="region of interest" description="Disordered" evidence="1">
    <location>
        <begin position="106"/>
        <end position="127"/>
    </location>
</feature>
<keyword evidence="3" id="KW-1185">Reference proteome</keyword>
<comment type="caution">
    <text evidence="2">The sequence shown here is derived from an EMBL/GenBank/DDBJ whole genome shotgun (WGS) entry which is preliminary data.</text>
</comment>
<sequence length="327" mass="35431">MNSKTLAEQHEKPSSEEDDQKDRSTKKVKDRCPEALVVQHSVTVAGNSSTVAGTSPTVVVTGSAGSDGMVDTALTSSAQEGNVKTPASSVVTETSDFGPWMIVQQPQRRKNHAQKEGGIAGKGGSGSNRFIALQRDVDVTNVVHEAACEKRESIPSKVTRAQVAKRPKQLSTKKTNTQPIKTNKSTATGKSDKPLALDVAGPYDVSTTEKEGIDIAKLQEARSIRKEKEDTILRIMSQKQNLAWKQYLNDKLITEDLLYQHVHQRSEEELAQIHRLLESEKWKVCASVGESSKPPDIVPDGAGNAVMIDEHEGSQLDSNGAQSHACA</sequence>